<name>A0A0E9XVA7_ANGAN</name>
<protein>
    <submittedName>
        <fullName evidence="1">Uncharacterized protein</fullName>
    </submittedName>
</protein>
<accession>A0A0E9XVA7</accession>
<evidence type="ECO:0000313" key="1">
    <source>
        <dbReference type="EMBL" id="JAI06678.1"/>
    </source>
</evidence>
<reference evidence="1" key="1">
    <citation type="submission" date="2014-11" db="EMBL/GenBank/DDBJ databases">
        <authorList>
            <person name="Amaro Gonzalez C."/>
        </authorList>
    </citation>
    <scope>NUCLEOTIDE SEQUENCE</scope>
</reference>
<dbReference type="EMBL" id="GBXM01001900">
    <property type="protein sequence ID" value="JAI06678.1"/>
    <property type="molecule type" value="Transcribed_RNA"/>
</dbReference>
<organism evidence="1">
    <name type="scientific">Anguilla anguilla</name>
    <name type="common">European freshwater eel</name>
    <name type="synonym">Muraena anguilla</name>
    <dbReference type="NCBI Taxonomy" id="7936"/>
    <lineage>
        <taxon>Eukaryota</taxon>
        <taxon>Metazoa</taxon>
        <taxon>Chordata</taxon>
        <taxon>Craniata</taxon>
        <taxon>Vertebrata</taxon>
        <taxon>Euteleostomi</taxon>
        <taxon>Actinopterygii</taxon>
        <taxon>Neopterygii</taxon>
        <taxon>Teleostei</taxon>
        <taxon>Anguilliformes</taxon>
        <taxon>Anguillidae</taxon>
        <taxon>Anguilla</taxon>
    </lineage>
</organism>
<proteinExistence type="predicted"/>
<sequence length="55" mass="6527">MLPNVCNISYIYYMFKKKKSRQVYSITVTSVIQKSQNICQLQNNNIVVCLYNLIY</sequence>
<dbReference type="AlphaFoldDB" id="A0A0E9XVA7"/>
<reference evidence="1" key="2">
    <citation type="journal article" date="2015" name="Fish Shellfish Immunol.">
        <title>Early steps in the European eel (Anguilla anguilla)-Vibrio vulnificus interaction in the gills: Role of the RtxA13 toxin.</title>
        <authorList>
            <person name="Callol A."/>
            <person name="Pajuelo D."/>
            <person name="Ebbesson L."/>
            <person name="Teles M."/>
            <person name="MacKenzie S."/>
            <person name="Amaro C."/>
        </authorList>
    </citation>
    <scope>NUCLEOTIDE SEQUENCE</scope>
</reference>